<evidence type="ECO:0000256" key="2">
    <source>
        <dbReference type="ARBA" id="ARBA00009370"/>
    </source>
</evidence>
<comment type="catalytic activity">
    <reaction evidence="3">
        <text>Cleavage of hydrophobic, N-terminal signal or leader sequences from secreted and periplasmic proteins.</text>
        <dbReference type="EC" id="3.4.21.89"/>
    </reaction>
</comment>
<dbReference type="NCBIfam" id="TIGR02227">
    <property type="entry name" value="sigpep_I_bact"/>
    <property type="match status" value="1"/>
</dbReference>
<gene>
    <name evidence="5" type="ORF">SAMN05444921_10264</name>
</gene>
<dbReference type="PRINTS" id="PR00727">
    <property type="entry name" value="LEADERPTASE"/>
</dbReference>
<dbReference type="InterPro" id="IPR019533">
    <property type="entry name" value="Peptidase_S26"/>
</dbReference>
<keyword evidence="3" id="KW-0812">Transmembrane</keyword>
<keyword evidence="3" id="KW-1133">Transmembrane helix</keyword>
<dbReference type="EMBL" id="FNHI01000002">
    <property type="protein sequence ID" value="SDL89076.1"/>
    <property type="molecule type" value="Genomic_DNA"/>
</dbReference>
<dbReference type="GO" id="GO:0009003">
    <property type="term" value="F:signal peptidase activity"/>
    <property type="evidence" value="ECO:0007669"/>
    <property type="project" value="UniProtKB-EC"/>
</dbReference>
<dbReference type="SUPFAM" id="SSF51306">
    <property type="entry name" value="LexA/Signal peptidase"/>
    <property type="match status" value="1"/>
</dbReference>
<dbReference type="GeneID" id="40828016"/>
<comment type="caution">
    <text evidence="3">Lacks conserved residue(s) required for the propagation of feature annotation.</text>
</comment>
<dbReference type="PANTHER" id="PTHR43390">
    <property type="entry name" value="SIGNAL PEPTIDASE I"/>
    <property type="match status" value="1"/>
</dbReference>
<dbReference type="OrthoDB" id="9815782at2"/>
<accession>A0A1G9NR51</accession>
<feature type="transmembrane region" description="Helical" evidence="3">
    <location>
        <begin position="12"/>
        <end position="31"/>
    </location>
</feature>
<sequence length="213" mass="22184">MGRDGRGVRLAVRVLVPAGLALAAGAILVIGTSHTSATVNGSAMDPTYSPGELVLLERVDAGAIERGDVVLYRTGNRYMGMAVLQRVIGMGGDRIRQSPGGPVTVNGKPLAEPYVKDGDPSGMAQEYDVVVPEGRLFLLGDHRANANDSRFFLTEQAGSVAATAVQARVPDSRAGLLVPALTALLGLLVAAGGLTAGTVSWVKRRTGRGRRTR</sequence>
<dbReference type="PANTHER" id="PTHR43390:SF1">
    <property type="entry name" value="CHLOROPLAST PROCESSING PEPTIDASE"/>
    <property type="match status" value="1"/>
</dbReference>
<protein>
    <recommendedName>
        <fullName evidence="3">Signal peptidase I</fullName>
        <ecNumber evidence="3">3.4.21.89</ecNumber>
    </recommendedName>
</protein>
<dbReference type="GO" id="GO:0006465">
    <property type="term" value="P:signal peptide processing"/>
    <property type="evidence" value="ECO:0007669"/>
    <property type="project" value="InterPro"/>
</dbReference>
<dbReference type="InterPro" id="IPR000223">
    <property type="entry name" value="Pept_S26A_signal_pept_1"/>
</dbReference>
<dbReference type="Pfam" id="PF10502">
    <property type="entry name" value="Peptidase_S26"/>
    <property type="match status" value="1"/>
</dbReference>
<feature type="domain" description="Peptidase S26" evidence="4">
    <location>
        <begin position="20"/>
        <end position="168"/>
    </location>
</feature>
<feature type="transmembrane region" description="Helical" evidence="3">
    <location>
        <begin position="176"/>
        <end position="202"/>
    </location>
</feature>
<dbReference type="Gene3D" id="2.10.109.10">
    <property type="entry name" value="Umud Fragment, subunit A"/>
    <property type="match status" value="1"/>
</dbReference>
<evidence type="ECO:0000313" key="5">
    <source>
        <dbReference type="EMBL" id="SDL89076.1"/>
    </source>
</evidence>
<comment type="similarity">
    <text evidence="2 3">Belongs to the peptidase S26 family.</text>
</comment>
<evidence type="ECO:0000313" key="6">
    <source>
        <dbReference type="Proteomes" id="UP000199063"/>
    </source>
</evidence>
<keyword evidence="3" id="KW-0645">Protease</keyword>
<comment type="subcellular location">
    <subcellularLocation>
        <location evidence="1">Cell membrane</location>
        <topology evidence="1">Single-pass type II membrane protein</topology>
    </subcellularLocation>
    <subcellularLocation>
        <location evidence="3">Membrane</location>
        <topology evidence="3">Single-pass type II membrane protein</topology>
    </subcellularLocation>
</comment>
<dbReference type="RefSeq" id="WP_093652299.1">
    <property type="nucleotide sequence ID" value="NZ_FNHI01000002.1"/>
</dbReference>
<keyword evidence="3" id="KW-0472">Membrane</keyword>
<dbReference type="GO" id="GO:0005886">
    <property type="term" value="C:plasma membrane"/>
    <property type="evidence" value="ECO:0007669"/>
    <property type="project" value="UniProtKB-SubCell"/>
</dbReference>
<keyword evidence="6" id="KW-1185">Reference proteome</keyword>
<keyword evidence="3" id="KW-0378">Hydrolase</keyword>
<dbReference type="AlphaFoldDB" id="A0A1G9NR51"/>
<dbReference type="InterPro" id="IPR036286">
    <property type="entry name" value="LexA/Signal_pep-like_sf"/>
</dbReference>
<dbReference type="STRING" id="1196353.SAMN05444921_10264"/>
<dbReference type="CDD" id="cd06530">
    <property type="entry name" value="S26_SPase_I"/>
    <property type="match status" value="1"/>
</dbReference>
<reference evidence="6" key="1">
    <citation type="submission" date="2016-10" db="EMBL/GenBank/DDBJ databases">
        <authorList>
            <person name="Varghese N."/>
            <person name="Submissions S."/>
        </authorList>
    </citation>
    <scope>NUCLEOTIDE SEQUENCE [LARGE SCALE GENOMIC DNA]</scope>
    <source>
        <strain evidence="6">CGMCC 4.7042</strain>
    </source>
</reference>
<dbReference type="Proteomes" id="UP000199063">
    <property type="component" value="Unassembled WGS sequence"/>
</dbReference>
<dbReference type="GO" id="GO:0004252">
    <property type="term" value="F:serine-type endopeptidase activity"/>
    <property type="evidence" value="ECO:0007669"/>
    <property type="project" value="InterPro"/>
</dbReference>
<evidence type="ECO:0000256" key="1">
    <source>
        <dbReference type="ARBA" id="ARBA00004401"/>
    </source>
</evidence>
<name>A0A1G9NR51_9ACTN</name>
<organism evidence="5 6">
    <name type="scientific">Streptomyces wuyuanensis</name>
    <dbReference type="NCBI Taxonomy" id="1196353"/>
    <lineage>
        <taxon>Bacteria</taxon>
        <taxon>Bacillati</taxon>
        <taxon>Actinomycetota</taxon>
        <taxon>Actinomycetes</taxon>
        <taxon>Kitasatosporales</taxon>
        <taxon>Streptomycetaceae</taxon>
        <taxon>Streptomyces</taxon>
    </lineage>
</organism>
<dbReference type="EC" id="3.4.21.89" evidence="3"/>
<evidence type="ECO:0000256" key="3">
    <source>
        <dbReference type="RuleBase" id="RU362042"/>
    </source>
</evidence>
<proteinExistence type="inferred from homology"/>
<evidence type="ECO:0000259" key="4">
    <source>
        <dbReference type="Pfam" id="PF10502"/>
    </source>
</evidence>